<reference evidence="1" key="1">
    <citation type="journal article" date="2022" name="bioRxiv">
        <title>Population genetic analysis of Ophidiomyces ophidiicola, the causative agent of snake fungal disease, indicates recent introductions to the USA.</title>
        <authorList>
            <person name="Ladner J.T."/>
            <person name="Palmer J.M."/>
            <person name="Ettinger C.L."/>
            <person name="Stajich J.E."/>
            <person name="Farrell T.M."/>
            <person name="Glorioso B.M."/>
            <person name="Lawson B."/>
            <person name="Price S.J."/>
            <person name="Stengle A.G."/>
            <person name="Grear D.A."/>
            <person name="Lorch J.M."/>
        </authorList>
    </citation>
    <scope>NUCLEOTIDE SEQUENCE</scope>
    <source>
        <strain evidence="1">NWHC 24266-5</strain>
    </source>
</reference>
<accession>A0ACB8V688</accession>
<dbReference type="EC" id="5.2.1.8" evidence="1"/>
<keyword evidence="1" id="KW-0413">Isomerase</keyword>
<dbReference type="EMBL" id="JALBCA010000010">
    <property type="protein sequence ID" value="KAI2391725.1"/>
    <property type="molecule type" value="Genomic_DNA"/>
</dbReference>
<sequence length="576" mass="64332">MSSHYNTEPPPTASATLHTTVGPIQISLFAKQTPLACKNFLQHCLDGYYTNTTFHRVVPGFVVQAGDPTGTGSGGSAIYDDAEFERDPRDPSQKIVFGDEIHSRLRFNRRGLVGMAKGEDGRYGSQFFVTLARAERELKGTCTMFGRVEGDGIYNIVKIAEAELVEGTERPIYAVKITGCEVDDLGPFEGQLRKRERVAVATKAPEDRKEGVKRKKKQAKTGNALLSFGAGEEEEEEAAPAPKSRRPKFNTRLVFDNGISEEIEKTEDSALANKHEVKEPILKSVERKMPSRDLELSNTPIPPPTPKSPRASRRLSRDVNTQLPLPDPESPRSASSSPDSSPRPSKASRLNEEIASLKASMRRTTQGKSNEPTKPKSALESLIPENSIRGRKRPTNGADMNGKAHDLESLKWFHNFKSRLEKADGHVPKKARRSTVKDASAPSKPPNTSQKADAEANNDDDEEEAQLCDLHFIANCQSCQAWDVPDGKPDQDDDDDNATDWMAHALRFTKDTLGKDQTWKQSHRDVDSLVVIDPRQKEKEIRQDMTGREAVGRDRKRAREAEWERKKEWARRETRS</sequence>
<gene>
    <name evidence="1" type="primary">CWC27</name>
    <name evidence="1" type="ORF">LOY88_000951</name>
</gene>
<protein>
    <submittedName>
        <fullName evidence="1">Peptidyl-prolyl isomerase cwc27</fullName>
        <ecNumber evidence="1">5.2.1.8</ecNumber>
    </submittedName>
</protein>
<evidence type="ECO:0000313" key="1">
    <source>
        <dbReference type="EMBL" id="KAI2391725.1"/>
    </source>
</evidence>
<organism evidence="1">
    <name type="scientific">Ophidiomyces ophidiicola</name>
    <dbReference type="NCBI Taxonomy" id="1387563"/>
    <lineage>
        <taxon>Eukaryota</taxon>
        <taxon>Fungi</taxon>
        <taxon>Dikarya</taxon>
        <taxon>Ascomycota</taxon>
        <taxon>Pezizomycotina</taxon>
        <taxon>Eurotiomycetes</taxon>
        <taxon>Eurotiomycetidae</taxon>
        <taxon>Onygenales</taxon>
        <taxon>Onygenaceae</taxon>
        <taxon>Ophidiomyces</taxon>
    </lineage>
</organism>
<proteinExistence type="predicted"/>
<comment type="caution">
    <text evidence="1">The sequence shown here is derived from an EMBL/GenBank/DDBJ whole genome shotgun (WGS) entry which is preliminary data.</text>
</comment>
<name>A0ACB8V688_9EURO</name>